<dbReference type="AlphaFoldDB" id="A0A8T0GX65"/>
<reference evidence="1" key="1">
    <citation type="submission" date="2020-06" db="EMBL/GenBank/DDBJ databases">
        <title>WGS assembly of Ceratodon purpureus strain R40.</title>
        <authorList>
            <person name="Carey S.B."/>
            <person name="Jenkins J."/>
            <person name="Shu S."/>
            <person name="Lovell J.T."/>
            <person name="Sreedasyam A."/>
            <person name="Maumus F."/>
            <person name="Tiley G.P."/>
            <person name="Fernandez-Pozo N."/>
            <person name="Barry K."/>
            <person name="Chen C."/>
            <person name="Wang M."/>
            <person name="Lipzen A."/>
            <person name="Daum C."/>
            <person name="Saski C.A."/>
            <person name="Payton A.C."/>
            <person name="Mcbreen J.C."/>
            <person name="Conrad R.E."/>
            <person name="Kollar L.M."/>
            <person name="Olsson S."/>
            <person name="Huttunen S."/>
            <person name="Landis J.B."/>
            <person name="Wickett N.J."/>
            <person name="Johnson M.G."/>
            <person name="Rensing S.A."/>
            <person name="Grimwood J."/>
            <person name="Schmutz J."/>
            <person name="Mcdaniel S.F."/>
        </authorList>
    </citation>
    <scope>NUCLEOTIDE SEQUENCE</scope>
    <source>
        <strain evidence="1">R40</strain>
    </source>
</reference>
<name>A0A8T0GX65_CERPU</name>
<evidence type="ECO:0000313" key="1">
    <source>
        <dbReference type="EMBL" id="KAG0563015.1"/>
    </source>
</evidence>
<dbReference type="EMBL" id="CM026430">
    <property type="protein sequence ID" value="KAG0563015.1"/>
    <property type="molecule type" value="Genomic_DNA"/>
</dbReference>
<dbReference type="Proteomes" id="UP000822688">
    <property type="component" value="Chromosome 9"/>
</dbReference>
<protein>
    <submittedName>
        <fullName evidence="1">Uncharacterized protein</fullName>
    </submittedName>
</protein>
<gene>
    <name evidence="1" type="ORF">KC19_9G190100</name>
</gene>
<evidence type="ECO:0000313" key="2">
    <source>
        <dbReference type="Proteomes" id="UP000822688"/>
    </source>
</evidence>
<keyword evidence="2" id="KW-1185">Reference proteome</keyword>
<organism evidence="1 2">
    <name type="scientific">Ceratodon purpureus</name>
    <name type="common">Fire moss</name>
    <name type="synonym">Dicranum purpureum</name>
    <dbReference type="NCBI Taxonomy" id="3225"/>
    <lineage>
        <taxon>Eukaryota</taxon>
        <taxon>Viridiplantae</taxon>
        <taxon>Streptophyta</taxon>
        <taxon>Embryophyta</taxon>
        <taxon>Bryophyta</taxon>
        <taxon>Bryophytina</taxon>
        <taxon>Bryopsida</taxon>
        <taxon>Dicranidae</taxon>
        <taxon>Pseudoditrichales</taxon>
        <taxon>Ditrichaceae</taxon>
        <taxon>Ceratodon</taxon>
    </lineage>
</organism>
<comment type="caution">
    <text evidence="1">The sequence shown here is derived from an EMBL/GenBank/DDBJ whole genome shotgun (WGS) entry which is preliminary data.</text>
</comment>
<sequence>MKLLVSLFGCWWFPFLRVSMSGFLRKGFLVFGCVYVVCPCAHRVFRLLIGFQGLVVGDDWLGESCVVLRLVCIACTDIVSRVLQRLAACNQMSVELSVSSRWITLANSKLLV</sequence>
<proteinExistence type="predicted"/>
<accession>A0A8T0GX65</accession>